<dbReference type="AlphaFoldDB" id="A0A9N9N509"/>
<evidence type="ECO:0000313" key="3">
    <source>
        <dbReference type="Proteomes" id="UP000789375"/>
    </source>
</evidence>
<sequence length="224" mass="25654">MKSDLSNISALSSMTNHQQGSEFQFIMENKLPGSNKASVTHRTRPVPAIPADFIVPYPPKITAKDIVEKAKLRNNSSKSPNKFLIYRKVFVTELLNQGFNYSMTDISKFIGERWRKEPKHVKDTYQEISCQANRLHKESFGHSIVKKKNRKKALNKSPPIPAVNMEFSSLMLPVPGNFSCDDNINYSQIYSSQLHQPSYLPYNPSDFLTFQPTVFSEEFQWSLS</sequence>
<dbReference type="Gene3D" id="1.10.30.10">
    <property type="entry name" value="High mobility group box domain"/>
    <property type="match status" value="1"/>
</dbReference>
<dbReference type="Proteomes" id="UP000789375">
    <property type="component" value="Unassembled WGS sequence"/>
</dbReference>
<dbReference type="SUPFAM" id="SSF47095">
    <property type="entry name" value="HMG-box"/>
    <property type="match status" value="1"/>
</dbReference>
<organism evidence="2 3">
    <name type="scientific">Funneliformis mosseae</name>
    <name type="common">Endomycorrhizal fungus</name>
    <name type="synonym">Glomus mosseae</name>
    <dbReference type="NCBI Taxonomy" id="27381"/>
    <lineage>
        <taxon>Eukaryota</taxon>
        <taxon>Fungi</taxon>
        <taxon>Fungi incertae sedis</taxon>
        <taxon>Mucoromycota</taxon>
        <taxon>Glomeromycotina</taxon>
        <taxon>Glomeromycetes</taxon>
        <taxon>Glomerales</taxon>
        <taxon>Glomeraceae</taxon>
        <taxon>Funneliformis</taxon>
    </lineage>
</organism>
<dbReference type="InterPro" id="IPR036910">
    <property type="entry name" value="HMG_box_dom_sf"/>
</dbReference>
<gene>
    <name evidence="2" type="ORF">FMOSSE_LOCUS13817</name>
</gene>
<evidence type="ECO:0000259" key="1">
    <source>
        <dbReference type="Pfam" id="PF00505"/>
    </source>
</evidence>
<keyword evidence="3" id="KW-1185">Reference proteome</keyword>
<accession>A0A9N9N509</accession>
<protein>
    <submittedName>
        <fullName evidence="2">11309_t:CDS:1</fullName>
    </submittedName>
</protein>
<comment type="caution">
    <text evidence="2">The sequence shown here is derived from an EMBL/GenBank/DDBJ whole genome shotgun (WGS) entry which is preliminary data.</text>
</comment>
<reference evidence="2" key="1">
    <citation type="submission" date="2021-06" db="EMBL/GenBank/DDBJ databases">
        <authorList>
            <person name="Kallberg Y."/>
            <person name="Tangrot J."/>
            <person name="Rosling A."/>
        </authorList>
    </citation>
    <scope>NUCLEOTIDE SEQUENCE</scope>
    <source>
        <strain evidence="2">87-6 pot B 2015</strain>
    </source>
</reference>
<dbReference type="InterPro" id="IPR009071">
    <property type="entry name" value="HMG_box_dom"/>
</dbReference>
<evidence type="ECO:0000313" key="2">
    <source>
        <dbReference type="EMBL" id="CAG8701025.1"/>
    </source>
</evidence>
<name>A0A9N9N509_FUNMO</name>
<proteinExistence type="predicted"/>
<dbReference type="EMBL" id="CAJVPP010008963">
    <property type="protein sequence ID" value="CAG8701025.1"/>
    <property type="molecule type" value="Genomic_DNA"/>
</dbReference>
<feature type="domain" description="HMG box" evidence="1">
    <location>
        <begin position="78"/>
        <end position="138"/>
    </location>
</feature>
<dbReference type="Pfam" id="PF00505">
    <property type="entry name" value="HMG_box"/>
    <property type="match status" value="1"/>
</dbReference>